<dbReference type="RefSeq" id="WP_184332180.1">
    <property type="nucleotide sequence ID" value="NZ_JACHHZ010000003.1"/>
</dbReference>
<keyword evidence="4" id="KW-1185">Reference proteome</keyword>
<comment type="caution">
    <text evidence="3">The sequence shown here is derived from an EMBL/GenBank/DDBJ whole genome shotgun (WGS) entry which is preliminary data.</text>
</comment>
<dbReference type="Proteomes" id="UP000588068">
    <property type="component" value="Unassembled WGS sequence"/>
</dbReference>
<dbReference type="AlphaFoldDB" id="A0A841HMW0"/>
<evidence type="ECO:0000313" key="4">
    <source>
        <dbReference type="Proteomes" id="UP000588068"/>
    </source>
</evidence>
<dbReference type="Gene3D" id="3.30.1490.270">
    <property type="match status" value="1"/>
</dbReference>
<proteinExistence type="predicted"/>
<dbReference type="InterPro" id="IPR051680">
    <property type="entry name" value="ATP-dep_Glu-Cys_Ligase-2"/>
</dbReference>
<accession>A0A841HMW0</accession>
<evidence type="ECO:0000259" key="1">
    <source>
        <dbReference type="Pfam" id="PF04168"/>
    </source>
</evidence>
<gene>
    <name evidence="3" type="ORF">HNQ60_002491</name>
</gene>
<dbReference type="PANTHER" id="PTHR34595">
    <property type="entry name" value="BLR5612 PROTEIN"/>
    <property type="match status" value="1"/>
</dbReference>
<dbReference type="InterPro" id="IPR007296">
    <property type="entry name" value="DUF403"/>
</dbReference>
<dbReference type="Pfam" id="PF04168">
    <property type="entry name" value="Alpha-E"/>
    <property type="match status" value="1"/>
</dbReference>
<dbReference type="InterPro" id="IPR025841">
    <property type="entry name" value="CP_ATPgrasp_2"/>
</dbReference>
<feature type="domain" description="Circularly permuted ATP-grasp type 2" evidence="2">
    <location>
        <begin position="83"/>
        <end position="458"/>
    </location>
</feature>
<dbReference type="PANTHER" id="PTHR34595:SF2">
    <property type="entry name" value="BLR2978 PROTEIN"/>
    <property type="match status" value="1"/>
</dbReference>
<feature type="domain" description="DUF403" evidence="1">
    <location>
        <begin position="503"/>
        <end position="795"/>
    </location>
</feature>
<evidence type="ECO:0000259" key="2">
    <source>
        <dbReference type="Pfam" id="PF14403"/>
    </source>
</evidence>
<organism evidence="3 4">
    <name type="scientific">Povalibacter uvarum</name>
    <dbReference type="NCBI Taxonomy" id="732238"/>
    <lineage>
        <taxon>Bacteria</taxon>
        <taxon>Pseudomonadati</taxon>
        <taxon>Pseudomonadota</taxon>
        <taxon>Gammaproteobacteria</taxon>
        <taxon>Steroidobacterales</taxon>
        <taxon>Steroidobacteraceae</taxon>
        <taxon>Povalibacter</taxon>
    </lineage>
</organism>
<sequence length="807" mass="89078">MPSASLIAPYTPDATRYDELLNSDGSVRAHWRPLIERLDASTPDALRRGVELARRLIVENGVTYNVYADPQGRDRPWQLDTLPLILPAEEWQVIAAGVAQRARLLDSLLADLYGPQRLLAEGIVPPEIVFGHPNFLWPCRGLNPAGGRWLQVYAADLARAPNGQWWILGDRTQTPSGPGYALENRRIVSRVFPQLIDDLRVRSASPFFAALREQMLSQVEDDESPLAVVLTPGPFNETYFEHAYLARQLGFALVEGADLTVRGDTLYLKTFAGLRRVHAVLRRLDDDFCDPAELRSDSALGVPGLLQVVRKGRVVLANPLGSGVLESASWLGFLPPIADWLNSESLALPSVATWWCGERPALEHVITNLEKLVIKPVFPNQKFEPVFGSSLDRKAKAAVVERLRARPYAYVAQERVSLSQSPVWGASGVTGRALAIRVYAVATPNGFQVMPGGLARIAGDSAADVVSNQRGGGSKDVWVIAADDAAEEIDTVAGRRRQRSEDLPSRLVENLFWMGRYAIRCDDKARLARATLALDTRSDAWKHAMNSCAQFGVLAEKLDLPASLFDVGNANGLAADLRRLEWSATQARSRLSAEHWRAIGVLQRQYHESVSSRSDAREALDRLVLSLSGLAGFALDDMTQDDGWRMLLLGRRLERVQFLATLLGMRLSVATAPSRSELEWWLDIVGSTVAYRTRNLDRPRVAPVLHLLIRDVQNPRGIGFQCEKIRFILEQLRAGDATFDDSFERAAADLDETDFGVLEGVGYTAAGARQAFAQRLIALADAATQLSDRLSMRHFSHTEGDLQVVAA</sequence>
<evidence type="ECO:0000313" key="3">
    <source>
        <dbReference type="EMBL" id="MBB6093610.1"/>
    </source>
</evidence>
<protein>
    <submittedName>
        <fullName evidence="3">Putative circularly permuted ATP-grasp superfamily protein/putative alpha-E superfamily protein</fullName>
    </submittedName>
</protein>
<name>A0A841HMW0_9GAMM</name>
<reference evidence="3 4" key="1">
    <citation type="submission" date="2020-08" db="EMBL/GenBank/DDBJ databases">
        <title>Genomic Encyclopedia of Type Strains, Phase IV (KMG-IV): sequencing the most valuable type-strain genomes for metagenomic binning, comparative biology and taxonomic classification.</title>
        <authorList>
            <person name="Goeker M."/>
        </authorList>
    </citation>
    <scope>NUCLEOTIDE SEQUENCE [LARGE SCALE GENOMIC DNA]</scope>
    <source>
        <strain evidence="3 4">DSM 26723</strain>
    </source>
</reference>
<dbReference type="Gene3D" id="3.40.50.11290">
    <property type="match status" value="1"/>
</dbReference>
<dbReference type="Pfam" id="PF14403">
    <property type="entry name" value="CP_ATPgrasp_2"/>
    <property type="match status" value="1"/>
</dbReference>
<dbReference type="SUPFAM" id="SSF56059">
    <property type="entry name" value="Glutathione synthetase ATP-binding domain-like"/>
    <property type="match status" value="1"/>
</dbReference>
<dbReference type="EMBL" id="JACHHZ010000003">
    <property type="protein sequence ID" value="MBB6093610.1"/>
    <property type="molecule type" value="Genomic_DNA"/>
</dbReference>